<name>A0A0F9V5Y5_9ZZZZ</name>
<reference evidence="1" key="1">
    <citation type="journal article" date="2015" name="Nature">
        <title>Complex archaea that bridge the gap between prokaryotes and eukaryotes.</title>
        <authorList>
            <person name="Spang A."/>
            <person name="Saw J.H."/>
            <person name="Jorgensen S.L."/>
            <person name="Zaremba-Niedzwiedzka K."/>
            <person name="Martijn J."/>
            <person name="Lind A.E."/>
            <person name="van Eijk R."/>
            <person name="Schleper C."/>
            <person name="Guy L."/>
            <person name="Ettema T.J."/>
        </authorList>
    </citation>
    <scope>NUCLEOTIDE SEQUENCE</scope>
</reference>
<organism evidence="1">
    <name type="scientific">marine sediment metagenome</name>
    <dbReference type="NCBI Taxonomy" id="412755"/>
    <lineage>
        <taxon>unclassified sequences</taxon>
        <taxon>metagenomes</taxon>
        <taxon>ecological metagenomes</taxon>
    </lineage>
</organism>
<dbReference type="EMBL" id="LAZR01000436">
    <property type="protein sequence ID" value="KKN68941.1"/>
    <property type="molecule type" value="Genomic_DNA"/>
</dbReference>
<sequence length="96" mass="11074">MIRKRTTTVAGVRLQRTSYLGDLGWSTTLTHSGVRILFYRDVDINVPAPKGSRIRSGAVYAPRWRCRVDDKAYPYIGAWFDTITEIIERLTREGHF</sequence>
<evidence type="ECO:0000313" key="1">
    <source>
        <dbReference type="EMBL" id="KKN68941.1"/>
    </source>
</evidence>
<comment type="caution">
    <text evidence="1">The sequence shown here is derived from an EMBL/GenBank/DDBJ whole genome shotgun (WGS) entry which is preliminary data.</text>
</comment>
<protein>
    <submittedName>
        <fullName evidence="1">Uncharacterized protein</fullName>
    </submittedName>
</protein>
<dbReference type="AlphaFoldDB" id="A0A0F9V5Y5"/>
<accession>A0A0F9V5Y5</accession>
<gene>
    <name evidence="1" type="ORF">LCGC14_0445980</name>
</gene>
<proteinExistence type="predicted"/>